<name>A0ABN7WM90_GIGMA</name>
<sequence length="86" mass="10142">NYPPLSEQLDDIDSDIRSILLFQLPIIDCYYTWQIVSTLRLVFSFQQLLKTYFKHICTLLPPYPADLTSEITNHFLITEYANLRSL</sequence>
<accession>A0ABN7WM90</accession>
<proteinExistence type="predicted"/>
<evidence type="ECO:0000313" key="1">
    <source>
        <dbReference type="EMBL" id="CAG8835402.1"/>
    </source>
</evidence>
<protein>
    <submittedName>
        <fullName evidence="1">7090_t:CDS:1</fullName>
    </submittedName>
</protein>
<organism evidence="1 2">
    <name type="scientific">Gigaspora margarita</name>
    <dbReference type="NCBI Taxonomy" id="4874"/>
    <lineage>
        <taxon>Eukaryota</taxon>
        <taxon>Fungi</taxon>
        <taxon>Fungi incertae sedis</taxon>
        <taxon>Mucoromycota</taxon>
        <taxon>Glomeromycotina</taxon>
        <taxon>Glomeromycetes</taxon>
        <taxon>Diversisporales</taxon>
        <taxon>Gigasporaceae</taxon>
        <taxon>Gigaspora</taxon>
    </lineage>
</organism>
<dbReference type="EMBL" id="CAJVQB010051396">
    <property type="protein sequence ID" value="CAG8835402.1"/>
    <property type="molecule type" value="Genomic_DNA"/>
</dbReference>
<keyword evidence="2" id="KW-1185">Reference proteome</keyword>
<comment type="caution">
    <text evidence="1">The sequence shown here is derived from an EMBL/GenBank/DDBJ whole genome shotgun (WGS) entry which is preliminary data.</text>
</comment>
<dbReference type="Proteomes" id="UP000789901">
    <property type="component" value="Unassembled WGS sequence"/>
</dbReference>
<feature type="non-terminal residue" evidence="1">
    <location>
        <position position="1"/>
    </location>
</feature>
<gene>
    <name evidence="1" type="ORF">GMARGA_LOCUS32551</name>
</gene>
<reference evidence="1 2" key="1">
    <citation type="submission" date="2021-06" db="EMBL/GenBank/DDBJ databases">
        <authorList>
            <person name="Kallberg Y."/>
            <person name="Tangrot J."/>
            <person name="Rosling A."/>
        </authorList>
    </citation>
    <scope>NUCLEOTIDE SEQUENCE [LARGE SCALE GENOMIC DNA]</scope>
    <source>
        <strain evidence="1 2">120-4 pot B 10/14</strain>
    </source>
</reference>
<evidence type="ECO:0000313" key="2">
    <source>
        <dbReference type="Proteomes" id="UP000789901"/>
    </source>
</evidence>